<dbReference type="PROSITE" id="PS00356">
    <property type="entry name" value="HTH_LACI_1"/>
    <property type="match status" value="1"/>
</dbReference>
<dbReference type="GO" id="GO:0000976">
    <property type="term" value="F:transcription cis-regulatory region binding"/>
    <property type="evidence" value="ECO:0007669"/>
    <property type="project" value="TreeGrafter"/>
</dbReference>
<evidence type="ECO:0000313" key="7">
    <source>
        <dbReference type="Proteomes" id="UP001239267"/>
    </source>
</evidence>
<comment type="caution">
    <text evidence="6">The sequence shown here is derived from an EMBL/GenBank/DDBJ whole genome shotgun (WGS) entry which is preliminary data.</text>
</comment>
<evidence type="ECO:0000256" key="2">
    <source>
        <dbReference type="ARBA" id="ARBA00023015"/>
    </source>
</evidence>
<feature type="domain" description="HTH lacI-type" evidence="5">
    <location>
        <begin position="10"/>
        <end position="66"/>
    </location>
</feature>
<dbReference type="CDD" id="cd06288">
    <property type="entry name" value="PBP1_sucrose_transcription_regulator"/>
    <property type="match status" value="1"/>
</dbReference>
<organism evidence="6 7">
    <name type="scientific">Pseudarthrobacter niigatensis</name>
    <dbReference type="NCBI Taxonomy" id="369935"/>
    <lineage>
        <taxon>Bacteria</taxon>
        <taxon>Bacillati</taxon>
        <taxon>Actinomycetota</taxon>
        <taxon>Actinomycetes</taxon>
        <taxon>Micrococcales</taxon>
        <taxon>Micrococcaceae</taxon>
        <taxon>Pseudarthrobacter</taxon>
    </lineage>
</organism>
<dbReference type="EMBL" id="JAUSTB010000001">
    <property type="protein sequence ID" value="MDQ0144608.1"/>
    <property type="molecule type" value="Genomic_DNA"/>
</dbReference>
<dbReference type="SMART" id="SM00354">
    <property type="entry name" value="HTH_LACI"/>
    <property type="match status" value="1"/>
</dbReference>
<evidence type="ECO:0000313" key="6">
    <source>
        <dbReference type="EMBL" id="MDQ0144608.1"/>
    </source>
</evidence>
<dbReference type="RefSeq" id="WP_307356777.1">
    <property type="nucleotide sequence ID" value="NZ_JAUSTB010000001.1"/>
</dbReference>
<dbReference type="InterPro" id="IPR028082">
    <property type="entry name" value="Peripla_BP_I"/>
</dbReference>
<sequence>MARPRPRSGPTMHDVAAEAGVSQATVSLVLNSATGSRFSNDTRKRVQDAVQKLGYRTNAHAKTLRDGISGIIGFLGDAVATAPFAGKIIEGAQERAWEDGLLLLTMNTGGNKALEAASLDSMLSYKVAGVVYAGMYHRRLDVPEALMGVPSVVLNSQDRKLRLHSVAPDEELGGLTATRHLLNAGHTRVAMINIETLESELPAAVGRFRGYTQAMSEAGLDVLPELVRFGRGNEEDGFTHAMDLLTAAQPPTAIFCANDRTAWGAYQAAQELHLSIPRDLSIIGFDNQETLAQHLRPGLTTLELPFVEMGRRAVDLILRGAEPDGQVEFITCPLIERNSVTHPKEKP</sequence>
<dbReference type="Gene3D" id="3.40.50.2300">
    <property type="match status" value="2"/>
</dbReference>
<protein>
    <submittedName>
        <fullName evidence="6">LacI family transcriptional regulator</fullName>
    </submittedName>
</protein>
<keyword evidence="1" id="KW-0678">Repressor</keyword>
<dbReference type="Pfam" id="PF13377">
    <property type="entry name" value="Peripla_BP_3"/>
    <property type="match status" value="1"/>
</dbReference>
<name>A0AAJ1SRY0_9MICC</name>
<dbReference type="InterPro" id="IPR000843">
    <property type="entry name" value="HTH_LacI"/>
</dbReference>
<keyword evidence="2" id="KW-0805">Transcription regulation</keyword>
<dbReference type="InterPro" id="IPR010982">
    <property type="entry name" value="Lambda_DNA-bd_dom_sf"/>
</dbReference>
<dbReference type="PANTHER" id="PTHR30146">
    <property type="entry name" value="LACI-RELATED TRANSCRIPTIONAL REPRESSOR"/>
    <property type="match status" value="1"/>
</dbReference>
<dbReference type="Pfam" id="PF00356">
    <property type="entry name" value="LacI"/>
    <property type="match status" value="1"/>
</dbReference>
<keyword evidence="3" id="KW-0238">DNA-binding</keyword>
<dbReference type="SUPFAM" id="SSF53822">
    <property type="entry name" value="Periplasmic binding protein-like I"/>
    <property type="match status" value="1"/>
</dbReference>
<dbReference type="PROSITE" id="PS50932">
    <property type="entry name" value="HTH_LACI_2"/>
    <property type="match status" value="1"/>
</dbReference>
<evidence type="ECO:0000259" key="5">
    <source>
        <dbReference type="PROSITE" id="PS50932"/>
    </source>
</evidence>
<dbReference type="Gene3D" id="1.10.260.40">
    <property type="entry name" value="lambda repressor-like DNA-binding domains"/>
    <property type="match status" value="1"/>
</dbReference>
<dbReference type="InterPro" id="IPR046335">
    <property type="entry name" value="LacI/GalR-like_sensor"/>
</dbReference>
<evidence type="ECO:0000256" key="1">
    <source>
        <dbReference type="ARBA" id="ARBA00022491"/>
    </source>
</evidence>
<dbReference type="GO" id="GO:0003700">
    <property type="term" value="F:DNA-binding transcription factor activity"/>
    <property type="evidence" value="ECO:0007669"/>
    <property type="project" value="TreeGrafter"/>
</dbReference>
<dbReference type="CDD" id="cd01392">
    <property type="entry name" value="HTH_LacI"/>
    <property type="match status" value="1"/>
</dbReference>
<accession>A0AAJ1SRY0</accession>
<dbReference type="SUPFAM" id="SSF47413">
    <property type="entry name" value="lambda repressor-like DNA-binding domains"/>
    <property type="match status" value="1"/>
</dbReference>
<dbReference type="Proteomes" id="UP001239267">
    <property type="component" value="Unassembled WGS sequence"/>
</dbReference>
<keyword evidence="4" id="KW-0804">Transcription</keyword>
<keyword evidence="7" id="KW-1185">Reference proteome</keyword>
<evidence type="ECO:0000256" key="3">
    <source>
        <dbReference type="ARBA" id="ARBA00023125"/>
    </source>
</evidence>
<reference evidence="6 7" key="1">
    <citation type="submission" date="2023-07" db="EMBL/GenBank/DDBJ databases">
        <title>Sorghum-associated microbial communities from plants grown in Nebraska, USA.</title>
        <authorList>
            <person name="Schachtman D."/>
        </authorList>
    </citation>
    <scope>NUCLEOTIDE SEQUENCE [LARGE SCALE GENOMIC DNA]</scope>
    <source>
        <strain evidence="6 7">DS1001</strain>
    </source>
</reference>
<dbReference type="AlphaFoldDB" id="A0AAJ1SRY0"/>
<proteinExistence type="predicted"/>
<evidence type="ECO:0000256" key="4">
    <source>
        <dbReference type="ARBA" id="ARBA00023163"/>
    </source>
</evidence>
<gene>
    <name evidence="6" type="ORF">J2T23_000482</name>
</gene>
<dbReference type="PANTHER" id="PTHR30146:SF148">
    <property type="entry name" value="HTH-TYPE TRANSCRIPTIONAL REPRESSOR PURR-RELATED"/>
    <property type="match status" value="1"/>
</dbReference>